<reference evidence="3 4" key="1">
    <citation type="journal article" date="2015" name="Microbiome">
        <title>Genomic resolution of linkages in carbon, nitrogen, and sulfur cycling among widespread estuary sediment bacteria.</title>
        <authorList>
            <person name="Baker B.J."/>
            <person name="Lazar C.S."/>
            <person name="Teske A.P."/>
            <person name="Dick G.J."/>
        </authorList>
    </citation>
    <scope>NUCLEOTIDE SEQUENCE [LARGE SCALE GENOMIC DNA]</scope>
    <source>
        <strain evidence="3">DG_54_3</strain>
    </source>
</reference>
<protein>
    <submittedName>
        <fullName evidence="3">Uncharacterized protein</fullName>
    </submittedName>
</protein>
<feature type="chain" id="PRO_5006640099" evidence="2">
    <location>
        <begin position="24"/>
        <end position="89"/>
    </location>
</feature>
<dbReference type="Proteomes" id="UP000051861">
    <property type="component" value="Unassembled WGS sequence"/>
</dbReference>
<feature type="region of interest" description="Disordered" evidence="1">
    <location>
        <begin position="24"/>
        <end position="48"/>
    </location>
</feature>
<comment type="caution">
    <text evidence="3">The sequence shown here is derived from an EMBL/GenBank/DDBJ whole genome shotgun (WGS) entry which is preliminary data.</text>
</comment>
<dbReference type="PROSITE" id="PS51257">
    <property type="entry name" value="PROKAR_LIPOPROTEIN"/>
    <property type="match status" value="1"/>
</dbReference>
<keyword evidence="2" id="KW-0732">Signal</keyword>
<dbReference type="AlphaFoldDB" id="A0A0S7XKQ5"/>
<evidence type="ECO:0000256" key="1">
    <source>
        <dbReference type="SAM" id="MobiDB-lite"/>
    </source>
</evidence>
<feature type="compositionally biased region" description="Basic and acidic residues" evidence="1">
    <location>
        <begin position="24"/>
        <end position="37"/>
    </location>
</feature>
<evidence type="ECO:0000313" key="4">
    <source>
        <dbReference type="Proteomes" id="UP000051861"/>
    </source>
</evidence>
<sequence length="89" mass="9671">MKKIAVLLSILILVFLACGKAEKEAEPPMMEEEKPAAETEAEAPVEAPAEEGLTLQQKMAMDQPVWGTIQRAKNPVRDSQNSGEFCLSG</sequence>
<accession>A0A0S7XKQ5</accession>
<evidence type="ECO:0000256" key="2">
    <source>
        <dbReference type="SAM" id="SignalP"/>
    </source>
</evidence>
<organism evidence="3 4">
    <name type="scientific">candidate division WOR-1 bacterium DG_54_3</name>
    <dbReference type="NCBI Taxonomy" id="1703775"/>
    <lineage>
        <taxon>Bacteria</taxon>
        <taxon>Bacillati</taxon>
        <taxon>Saganbacteria</taxon>
    </lineage>
</organism>
<gene>
    <name evidence="3" type="ORF">AMJ44_15180</name>
</gene>
<evidence type="ECO:0000313" key="3">
    <source>
        <dbReference type="EMBL" id="KPJ62771.1"/>
    </source>
</evidence>
<feature type="signal peptide" evidence="2">
    <location>
        <begin position="1"/>
        <end position="23"/>
    </location>
</feature>
<dbReference type="EMBL" id="LIZX01000256">
    <property type="protein sequence ID" value="KPJ62771.1"/>
    <property type="molecule type" value="Genomic_DNA"/>
</dbReference>
<name>A0A0S7XKQ5_UNCSA</name>
<proteinExistence type="predicted"/>